<protein>
    <submittedName>
        <fullName evidence="1">Uncharacterized protein</fullName>
    </submittedName>
</protein>
<reference evidence="1 2" key="1">
    <citation type="submission" date="2019-08" db="EMBL/GenBank/DDBJ databases">
        <authorList>
            <person name="Liang Q."/>
        </authorList>
    </citation>
    <scope>NUCLEOTIDE SEQUENCE [LARGE SCALE GENOMIC DNA]</scope>
    <source>
        <strain evidence="1 2">V1718</strain>
    </source>
</reference>
<dbReference type="RefSeq" id="WP_146956692.1">
    <property type="nucleotide sequence ID" value="NZ_CP042467.1"/>
</dbReference>
<sequence length="104" mass="11341">MEFLIHGVKYAFPAKPGAMVRGIAAGWQAPGLSEFMMDEPEPYVWPNALGSLRGHVIAPLHKSLPVVASNDPELHAQFALIDLIRVGSARERKVAAEELQKQLG</sequence>
<dbReference type="AlphaFoldDB" id="A0A5B8XL25"/>
<gene>
    <name evidence="1" type="ORF">FRD01_00690</name>
</gene>
<organism evidence="1 2">
    <name type="scientific">Microvenator marinus</name>
    <dbReference type="NCBI Taxonomy" id="2600177"/>
    <lineage>
        <taxon>Bacteria</taxon>
        <taxon>Deltaproteobacteria</taxon>
        <taxon>Bradymonadales</taxon>
        <taxon>Microvenatoraceae</taxon>
        <taxon>Microvenator</taxon>
    </lineage>
</organism>
<keyword evidence="2" id="KW-1185">Reference proteome</keyword>
<evidence type="ECO:0000313" key="2">
    <source>
        <dbReference type="Proteomes" id="UP000321595"/>
    </source>
</evidence>
<proteinExistence type="predicted"/>
<dbReference type="EMBL" id="CP042467">
    <property type="protein sequence ID" value="QED25801.1"/>
    <property type="molecule type" value="Genomic_DNA"/>
</dbReference>
<dbReference type="KEGG" id="bbae:FRD01_00690"/>
<evidence type="ECO:0000313" key="1">
    <source>
        <dbReference type="EMBL" id="QED25801.1"/>
    </source>
</evidence>
<dbReference type="OrthoDB" id="194359at2"/>
<name>A0A5B8XL25_9DELT</name>
<dbReference type="Proteomes" id="UP000321595">
    <property type="component" value="Chromosome"/>
</dbReference>
<accession>A0A5B8XL25</accession>